<evidence type="ECO:0000313" key="3">
    <source>
        <dbReference type="Proteomes" id="UP001161325"/>
    </source>
</evidence>
<organism evidence="2 3">
    <name type="scientific">Roseisolibacter agri</name>
    <dbReference type="NCBI Taxonomy" id="2014610"/>
    <lineage>
        <taxon>Bacteria</taxon>
        <taxon>Pseudomonadati</taxon>
        <taxon>Gemmatimonadota</taxon>
        <taxon>Gemmatimonadia</taxon>
        <taxon>Gemmatimonadales</taxon>
        <taxon>Gemmatimonadaceae</taxon>
        <taxon>Roseisolibacter</taxon>
    </lineage>
</organism>
<evidence type="ECO:0000313" key="2">
    <source>
        <dbReference type="EMBL" id="GLC26389.1"/>
    </source>
</evidence>
<proteinExistence type="predicted"/>
<accession>A0AA37Q4F7</accession>
<protein>
    <submittedName>
        <fullName evidence="2">Uncharacterized protein</fullName>
    </submittedName>
</protein>
<feature type="transmembrane region" description="Helical" evidence="1">
    <location>
        <begin position="60"/>
        <end position="79"/>
    </location>
</feature>
<feature type="transmembrane region" description="Helical" evidence="1">
    <location>
        <begin position="91"/>
        <end position="116"/>
    </location>
</feature>
<dbReference type="Proteomes" id="UP001161325">
    <property type="component" value="Unassembled WGS sequence"/>
</dbReference>
<keyword evidence="1" id="KW-1133">Transmembrane helix</keyword>
<reference evidence="2" key="1">
    <citation type="submission" date="2022-08" db="EMBL/GenBank/DDBJ databases">
        <title>Draft genome sequencing of Roseisolibacter agri AW1220.</title>
        <authorList>
            <person name="Tobiishi Y."/>
            <person name="Tonouchi A."/>
        </authorList>
    </citation>
    <scope>NUCLEOTIDE SEQUENCE</scope>
    <source>
        <strain evidence="2">AW1220</strain>
    </source>
</reference>
<dbReference type="RefSeq" id="WP_284350842.1">
    <property type="nucleotide sequence ID" value="NZ_BRXS01000004.1"/>
</dbReference>
<comment type="caution">
    <text evidence="2">The sequence shown here is derived from an EMBL/GenBank/DDBJ whole genome shotgun (WGS) entry which is preliminary data.</text>
</comment>
<feature type="transmembrane region" description="Helical" evidence="1">
    <location>
        <begin position="33"/>
        <end position="53"/>
    </location>
</feature>
<name>A0AA37Q4F7_9BACT</name>
<keyword evidence="3" id="KW-1185">Reference proteome</keyword>
<sequence>MKQNVSLTVASLLTIVLFTVHLAHDFIYGLDAMTRAGTFTFLAIVLVSTYGTLELAGRRLGYVVTLLLGLLAAGLPVLHHVGGPRSAGRGFFFVWTLLALGTTGALGAVLSLRGLWSTFRRREAR</sequence>
<evidence type="ECO:0000256" key="1">
    <source>
        <dbReference type="SAM" id="Phobius"/>
    </source>
</evidence>
<dbReference type="AlphaFoldDB" id="A0AA37Q4F7"/>
<keyword evidence="1" id="KW-0812">Transmembrane</keyword>
<gene>
    <name evidence="2" type="ORF">rosag_29020</name>
</gene>
<keyword evidence="1" id="KW-0472">Membrane</keyword>
<dbReference type="EMBL" id="BRXS01000004">
    <property type="protein sequence ID" value="GLC26389.1"/>
    <property type="molecule type" value="Genomic_DNA"/>
</dbReference>